<dbReference type="EMBL" id="CP040899">
    <property type="protein sequence ID" value="QDB78695.1"/>
    <property type="molecule type" value="Genomic_DNA"/>
</dbReference>
<evidence type="ECO:0000313" key="5">
    <source>
        <dbReference type="EMBL" id="QDB78695.1"/>
    </source>
</evidence>
<evidence type="ECO:0000313" key="6">
    <source>
        <dbReference type="Proteomes" id="UP000313948"/>
    </source>
</evidence>
<dbReference type="Pfam" id="PF12838">
    <property type="entry name" value="Fer4_7"/>
    <property type="match status" value="1"/>
</dbReference>
<dbReference type="InterPro" id="IPR017896">
    <property type="entry name" value="4Fe4S_Fe-S-bd"/>
</dbReference>
<name>A0ABX5VPH8_9MICO</name>
<evidence type="ECO:0000256" key="1">
    <source>
        <dbReference type="ARBA" id="ARBA00022723"/>
    </source>
</evidence>
<keyword evidence="1" id="KW-0479">Metal-binding</keyword>
<accession>A0ABX5VPH8</accession>
<dbReference type="SUPFAM" id="SSF54862">
    <property type="entry name" value="4Fe-4S ferredoxins"/>
    <property type="match status" value="1"/>
</dbReference>
<gene>
    <name evidence="5" type="ORF">FE251_04350</name>
</gene>
<dbReference type="PROSITE" id="PS00198">
    <property type="entry name" value="4FE4S_FER_1"/>
    <property type="match status" value="1"/>
</dbReference>
<evidence type="ECO:0000256" key="3">
    <source>
        <dbReference type="ARBA" id="ARBA00023014"/>
    </source>
</evidence>
<dbReference type="Gene3D" id="3.30.70.20">
    <property type="match status" value="1"/>
</dbReference>
<evidence type="ECO:0000259" key="4">
    <source>
        <dbReference type="PROSITE" id="PS51379"/>
    </source>
</evidence>
<dbReference type="Proteomes" id="UP000313948">
    <property type="component" value="Chromosome"/>
</dbReference>
<keyword evidence="6" id="KW-1185">Reference proteome</keyword>
<keyword evidence="3" id="KW-0411">Iron-sulfur</keyword>
<evidence type="ECO:0000256" key="2">
    <source>
        <dbReference type="ARBA" id="ARBA00023004"/>
    </source>
</evidence>
<protein>
    <submittedName>
        <fullName evidence="5">4Fe-4S dicluster domain-containing protein</fullName>
    </submittedName>
</protein>
<sequence>MADPTRQLLRWLAAHDVPGRVLLLCADAPLPPVARDTLVVRLPGCLKDTGIGLPAQLLASGVGAVEVTACPSATEEAAAQVTGWTQVLGDRVRRHTAPPLLRRGRPTVLTLGQVPLPRRVVLGLGGLDAAPLDLDLDDAARTIAALRLLGAAPRPDAATRADSEDVAPPERDVLAAAGPPSAAAALAVDGCVACGVCVRACPHDALVLDHDGDTSTLTHLREDCRAELECLRLCPVDAFSTSGSLPLADVLAVPTAVLAEVRTATCERCGARHPADEGPLCATCRFREGNAFGSSMPPGLAERLARRRDEST</sequence>
<keyword evidence="2" id="KW-0408">Iron</keyword>
<organism evidence="5 6">
    <name type="scientific">Georgenia wutianyii</name>
    <dbReference type="NCBI Taxonomy" id="2585135"/>
    <lineage>
        <taxon>Bacteria</taxon>
        <taxon>Bacillati</taxon>
        <taxon>Actinomycetota</taxon>
        <taxon>Actinomycetes</taxon>
        <taxon>Micrococcales</taxon>
        <taxon>Bogoriellaceae</taxon>
        <taxon>Georgenia</taxon>
    </lineage>
</organism>
<dbReference type="PROSITE" id="PS51379">
    <property type="entry name" value="4FE4S_FER_2"/>
    <property type="match status" value="1"/>
</dbReference>
<feature type="domain" description="4Fe-4S ferredoxin-type" evidence="4">
    <location>
        <begin position="182"/>
        <end position="211"/>
    </location>
</feature>
<dbReference type="RefSeq" id="WP_139948066.1">
    <property type="nucleotide sequence ID" value="NZ_CP040899.1"/>
</dbReference>
<dbReference type="InterPro" id="IPR017900">
    <property type="entry name" value="4Fe4S_Fe_S_CS"/>
</dbReference>
<proteinExistence type="predicted"/>
<reference evidence="5 6" key="1">
    <citation type="submission" date="2019-05" db="EMBL/GenBank/DDBJ databases">
        <title>Georgenia *** sp. nov., and Georgenia *** sp. nov., isolated from the intestinal contents of plateau pika (Ochotona curzoniae) in the Qinghai-Tibet plateau of China.</title>
        <authorList>
            <person name="Tian Z."/>
        </authorList>
    </citation>
    <scope>NUCLEOTIDE SEQUENCE [LARGE SCALE GENOMIC DNA]</scope>
    <source>
        <strain evidence="5 6">Z294</strain>
    </source>
</reference>